<dbReference type="SMART" id="SM00175">
    <property type="entry name" value="RAB"/>
    <property type="match status" value="1"/>
</dbReference>
<name>A0A024TEC9_9STRA</name>
<dbReference type="SMART" id="SM00173">
    <property type="entry name" value="RAS"/>
    <property type="match status" value="1"/>
</dbReference>
<dbReference type="PRINTS" id="PR00449">
    <property type="entry name" value="RASTRNSFRMNG"/>
</dbReference>
<organism evidence="2">
    <name type="scientific">Aphanomyces invadans</name>
    <dbReference type="NCBI Taxonomy" id="157072"/>
    <lineage>
        <taxon>Eukaryota</taxon>
        <taxon>Sar</taxon>
        <taxon>Stramenopiles</taxon>
        <taxon>Oomycota</taxon>
        <taxon>Saprolegniomycetes</taxon>
        <taxon>Saprolegniales</taxon>
        <taxon>Verrucalvaceae</taxon>
        <taxon>Aphanomyces</taxon>
    </lineage>
</organism>
<reference evidence="2" key="1">
    <citation type="submission" date="2013-12" db="EMBL/GenBank/DDBJ databases">
        <title>The Genome Sequence of Aphanomyces invadans NJM9701.</title>
        <authorList>
            <consortium name="The Broad Institute Genomics Platform"/>
            <person name="Russ C."/>
            <person name="Tyler B."/>
            <person name="van West P."/>
            <person name="Dieguez-Uribeondo J."/>
            <person name="Young S.K."/>
            <person name="Zeng Q."/>
            <person name="Gargeya S."/>
            <person name="Fitzgerald M."/>
            <person name="Abouelleil A."/>
            <person name="Alvarado L."/>
            <person name="Chapman S.B."/>
            <person name="Gainer-Dewar J."/>
            <person name="Goldberg J."/>
            <person name="Griggs A."/>
            <person name="Gujja S."/>
            <person name="Hansen M."/>
            <person name="Howarth C."/>
            <person name="Imamovic A."/>
            <person name="Ireland A."/>
            <person name="Larimer J."/>
            <person name="McCowan C."/>
            <person name="Murphy C."/>
            <person name="Pearson M."/>
            <person name="Poon T.W."/>
            <person name="Priest M."/>
            <person name="Roberts A."/>
            <person name="Saif S."/>
            <person name="Shea T."/>
            <person name="Sykes S."/>
            <person name="Wortman J."/>
            <person name="Nusbaum C."/>
            <person name="Birren B."/>
        </authorList>
    </citation>
    <scope>NUCLEOTIDE SEQUENCE [LARGE SCALE GENOMIC DNA]</scope>
    <source>
        <strain evidence="2">NJM9701</strain>
    </source>
</reference>
<dbReference type="STRING" id="157072.A0A024TEC9"/>
<sequence length="502" mass="53680">MDEHTQRTWGAVENVDALDGLHLVPWKVAFRVQFNTDKYGIKFYPSPLPDTGNGVYTIQVLDVPRAQDPTTWGPAQLYNESLKPEQAHLAVRAGLYLTHINDTNLVNQTCEQVIRQLTSVPRPVKLRFVDVEAGVVTLKELKDGRYTRTSLTKAHIDGLLDESPDSTSILPASPTATRSPPVESRDVTVLSPPQPVTPAPEAPSIASPLATVLPLPTPTPAPAAPAPVAPVVPTPVEQAAPPPRSQPTYTAEHVYKLILLGTTGVGKSSILSVGVGGASAFSDRPAATLDAEFGTLYVPDPDLTSVKMLKAYVWDTAGQERYRAMTRSHYRRADGALLVYDVAEPESFQKLAGWLADLRDVAGDSIKSILVVENMIDKLPESVVTGAEPRPSSFVNEADVAAFCNSNGLLFAKTSAKMNSTAFRWAGKPVDEVMGQLLLNVHASHLARGIKQQQEQLAKQLAQPSPTHAVALSPPAAPIVLDPASTSANARIKAGDCACGGT</sequence>
<dbReference type="InterPro" id="IPR027417">
    <property type="entry name" value="P-loop_NTPase"/>
</dbReference>
<dbReference type="AlphaFoldDB" id="A0A024TEC9"/>
<evidence type="ECO:0000256" key="1">
    <source>
        <dbReference type="SAM" id="MobiDB-lite"/>
    </source>
</evidence>
<dbReference type="OrthoDB" id="160939at2759"/>
<dbReference type="eggNOG" id="KOG0086">
    <property type="taxonomic scope" value="Eukaryota"/>
</dbReference>
<proteinExistence type="predicted"/>
<protein>
    <submittedName>
        <fullName evidence="2">Uncharacterized protein</fullName>
    </submittedName>
</protein>
<feature type="compositionally biased region" description="Polar residues" evidence="1">
    <location>
        <begin position="165"/>
        <end position="178"/>
    </location>
</feature>
<dbReference type="CDD" id="cd00154">
    <property type="entry name" value="Rab"/>
    <property type="match status" value="1"/>
</dbReference>
<dbReference type="GO" id="GO:0005525">
    <property type="term" value="F:GTP binding"/>
    <property type="evidence" value="ECO:0007669"/>
    <property type="project" value="InterPro"/>
</dbReference>
<dbReference type="SUPFAM" id="SSF52540">
    <property type="entry name" value="P-loop containing nucleoside triphosphate hydrolases"/>
    <property type="match status" value="1"/>
</dbReference>
<dbReference type="FunFam" id="3.40.50.300:FF:001447">
    <property type="entry name" value="Ras-related protein Rab-1B"/>
    <property type="match status" value="1"/>
</dbReference>
<accession>A0A024TEC9</accession>
<dbReference type="InterPro" id="IPR001806">
    <property type="entry name" value="Small_GTPase"/>
</dbReference>
<dbReference type="PANTHER" id="PTHR47979">
    <property type="entry name" value="DRAB11-RELATED"/>
    <property type="match status" value="1"/>
</dbReference>
<dbReference type="Pfam" id="PF00071">
    <property type="entry name" value="Ras"/>
    <property type="match status" value="1"/>
</dbReference>
<dbReference type="Gene3D" id="3.40.50.300">
    <property type="entry name" value="P-loop containing nucleotide triphosphate hydrolases"/>
    <property type="match status" value="1"/>
</dbReference>
<feature type="compositionally biased region" description="Pro residues" evidence="1">
    <location>
        <begin position="192"/>
        <end position="201"/>
    </location>
</feature>
<gene>
    <name evidence="2" type="ORF">H310_13709</name>
</gene>
<dbReference type="GeneID" id="20090759"/>
<dbReference type="InterPro" id="IPR050209">
    <property type="entry name" value="Rab_GTPases_membrane_traffic"/>
</dbReference>
<dbReference type="VEuPathDB" id="FungiDB:H310_13709"/>
<dbReference type="PROSITE" id="PS51419">
    <property type="entry name" value="RAB"/>
    <property type="match status" value="1"/>
</dbReference>
<evidence type="ECO:0000313" key="2">
    <source>
        <dbReference type="EMBL" id="ETV91921.1"/>
    </source>
</evidence>
<feature type="region of interest" description="Disordered" evidence="1">
    <location>
        <begin position="159"/>
        <end position="204"/>
    </location>
</feature>
<dbReference type="GO" id="GO:0003924">
    <property type="term" value="F:GTPase activity"/>
    <property type="evidence" value="ECO:0007669"/>
    <property type="project" value="InterPro"/>
</dbReference>
<dbReference type="RefSeq" id="XP_008879558.1">
    <property type="nucleotide sequence ID" value="XM_008881336.1"/>
</dbReference>
<dbReference type="EMBL" id="KI914006">
    <property type="protein sequence ID" value="ETV91921.1"/>
    <property type="molecule type" value="Genomic_DNA"/>
</dbReference>